<dbReference type="AlphaFoldDB" id="A0A2V2ZK03"/>
<name>A0A2V2ZK03_9BACI</name>
<evidence type="ECO:0000313" key="3">
    <source>
        <dbReference type="Proteomes" id="UP000247150"/>
    </source>
</evidence>
<sequence length="109" mass="12190">MTRRSQRAGAAENRQCPHKMNSPRSAGLKDDYQVGAAGCASPVIKTDSRFAIHECTHLSVNQGGTVEQVIKAFSSLKPSINRCVWGWKGFLYWSKKHEEVINKCCRKLP</sequence>
<accession>A0A2V2ZK03</accession>
<proteinExistence type="predicted"/>
<dbReference type="EMBL" id="QGTW01000019">
    <property type="protein sequence ID" value="PWW19687.1"/>
    <property type="molecule type" value="Genomic_DNA"/>
</dbReference>
<feature type="region of interest" description="Disordered" evidence="1">
    <location>
        <begin position="1"/>
        <end position="26"/>
    </location>
</feature>
<evidence type="ECO:0000313" key="2">
    <source>
        <dbReference type="EMBL" id="PWW19687.1"/>
    </source>
</evidence>
<protein>
    <submittedName>
        <fullName evidence="2">Uncharacterized protein</fullName>
    </submittedName>
</protein>
<reference evidence="2 3" key="1">
    <citation type="submission" date="2018-05" db="EMBL/GenBank/DDBJ databases">
        <title>Freshwater and sediment microbial communities from various areas in North America, analyzing microbe dynamics in response to fracking.</title>
        <authorList>
            <person name="Lamendella R."/>
        </authorList>
    </citation>
    <scope>NUCLEOTIDE SEQUENCE [LARGE SCALE GENOMIC DNA]</scope>
    <source>
        <strain evidence="2 3">15_TX</strain>
    </source>
</reference>
<gene>
    <name evidence="2" type="ORF">DFO73_11970</name>
</gene>
<evidence type="ECO:0000256" key="1">
    <source>
        <dbReference type="SAM" id="MobiDB-lite"/>
    </source>
</evidence>
<organism evidence="2 3">
    <name type="scientific">Cytobacillus oceanisediminis</name>
    <dbReference type="NCBI Taxonomy" id="665099"/>
    <lineage>
        <taxon>Bacteria</taxon>
        <taxon>Bacillati</taxon>
        <taxon>Bacillota</taxon>
        <taxon>Bacilli</taxon>
        <taxon>Bacillales</taxon>
        <taxon>Bacillaceae</taxon>
        <taxon>Cytobacillus</taxon>
    </lineage>
</organism>
<comment type="caution">
    <text evidence="2">The sequence shown here is derived from an EMBL/GenBank/DDBJ whole genome shotgun (WGS) entry which is preliminary data.</text>
</comment>
<dbReference type="Proteomes" id="UP000247150">
    <property type="component" value="Unassembled WGS sequence"/>
</dbReference>